<evidence type="ECO:0000313" key="3">
    <source>
        <dbReference type="EMBL" id="WXK48123.1"/>
    </source>
</evidence>
<dbReference type="Pfam" id="PF00072">
    <property type="entry name" value="Response_reg"/>
    <property type="match status" value="1"/>
</dbReference>
<evidence type="ECO:0000259" key="2">
    <source>
        <dbReference type="PROSITE" id="PS50110"/>
    </source>
</evidence>
<dbReference type="RefSeq" id="WP_239455758.1">
    <property type="nucleotide sequence ID" value="NZ_CP147988.1"/>
</dbReference>
<keyword evidence="4" id="KW-1185">Reference proteome</keyword>
<proteinExistence type="predicted"/>
<dbReference type="Proteomes" id="UP001447857">
    <property type="component" value="Chromosome"/>
</dbReference>
<dbReference type="PANTHER" id="PTHR44520:SF2">
    <property type="entry name" value="RESPONSE REGULATOR RCP1"/>
    <property type="match status" value="1"/>
</dbReference>
<reference evidence="3 4" key="1">
    <citation type="submission" date="2024-02" db="EMBL/GenBank/DDBJ databases">
        <title>complete genome of Flavobacterium ginsenosidimutans Str. YTB16.</title>
        <authorList>
            <person name="Wang Q."/>
        </authorList>
    </citation>
    <scope>NUCLEOTIDE SEQUENCE [LARGE SCALE GENOMIC DNA]</scope>
    <source>
        <strain evidence="3 4">YTB16</strain>
    </source>
</reference>
<dbReference type="InterPro" id="IPR001789">
    <property type="entry name" value="Sig_transdc_resp-reg_receiver"/>
</dbReference>
<name>A0ABZ2Q161_9FLAO</name>
<gene>
    <name evidence="3" type="ORF">V6624_13925</name>
</gene>
<dbReference type="SMART" id="SM00448">
    <property type="entry name" value="REC"/>
    <property type="match status" value="1"/>
</dbReference>
<dbReference type="EMBL" id="CP147988">
    <property type="protein sequence ID" value="WXK48123.1"/>
    <property type="molecule type" value="Genomic_DNA"/>
</dbReference>
<evidence type="ECO:0000256" key="1">
    <source>
        <dbReference type="PROSITE-ProRule" id="PRU00169"/>
    </source>
</evidence>
<protein>
    <submittedName>
        <fullName evidence="3">Response regulator</fullName>
    </submittedName>
</protein>
<feature type="domain" description="Response regulatory" evidence="2">
    <location>
        <begin position="40"/>
        <end position="160"/>
    </location>
</feature>
<keyword evidence="1" id="KW-0597">Phosphoprotein</keyword>
<sequence>MRFQFAVFKRNRFNIYLLHKITLSLKYYNSQPKNTMTDFTIFYTDDDEDDLSIFADAVESIPQNIKLQTYSGGQNFLNAISDLPATPYVVFLDLNMPGKNGFDVLEELRTSDYKKDIPVVIYSTSSEPGIIEKCRNLGANCFITKPVLMSDIIKSIEHAIQIDWNKFIPTQANFVFRY</sequence>
<organism evidence="3 4">
    <name type="scientific">Flavobacterium ginsenosidimutans</name>
    <dbReference type="NCBI Taxonomy" id="687844"/>
    <lineage>
        <taxon>Bacteria</taxon>
        <taxon>Pseudomonadati</taxon>
        <taxon>Bacteroidota</taxon>
        <taxon>Flavobacteriia</taxon>
        <taxon>Flavobacteriales</taxon>
        <taxon>Flavobacteriaceae</taxon>
        <taxon>Flavobacterium</taxon>
    </lineage>
</organism>
<dbReference type="InterPro" id="IPR052893">
    <property type="entry name" value="TCS_response_regulator"/>
</dbReference>
<dbReference type="PANTHER" id="PTHR44520">
    <property type="entry name" value="RESPONSE REGULATOR RCP1-RELATED"/>
    <property type="match status" value="1"/>
</dbReference>
<accession>A0ABZ2Q161</accession>
<dbReference type="SUPFAM" id="SSF52172">
    <property type="entry name" value="CheY-like"/>
    <property type="match status" value="1"/>
</dbReference>
<feature type="modified residue" description="4-aspartylphosphate" evidence="1">
    <location>
        <position position="93"/>
    </location>
</feature>
<evidence type="ECO:0000313" key="4">
    <source>
        <dbReference type="Proteomes" id="UP001447857"/>
    </source>
</evidence>
<dbReference type="InterPro" id="IPR011006">
    <property type="entry name" value="CheY-like_superfamily"/>
</dbReference>
<dbReference type="Gene3D" id="3.40.50.2300">
    <property type="match status" value="1"/>
</dbReference>
<dbReference type="PROSITE" id="PS50110">
    <property type="entry name" value="RESPONSE_REGULATORY"/>
    <property type="match status" value="1"/>
</dbReference>